<dbReference type="Proteomes" id="UP001611580">
    <property type="component" value="Unassembled WGS sequence"/>
</dbReference>
<gene>
    <name evidence="2" type="ORF">ACH47X_25400</name>
</gene>
<accession>A0ABW7XRT0</accession>
<organism evidence="2 3">
    <name type="scientific">Promicromonospora kroppenstedtii</name>
    <dbReference type="NCBI Taxonomy" id="440482"/>
    <lineage>
        <taxon>Bacteria</taxon>
        <taxon>Bacillati</taxon>
        <taxon>Actinomycetota</taxon>
        <taxon>Actinomycetes</taxon>
        <taxon>Micrococcales</taxon>
        <taxon>Promicromonosporaceae</taxon>
        <taxon>Promicromonospora</taxon>
    </lineage>
</organism>
<feature type="compositionally biased region" description="Basic and acidic residues" evidence="1">
    <location>
        <begin position="1"/>
        <end position="17"/>
    </location>
</feature>
<comment type="caution">
    <text evidence="2">The sequence shown here is derived from an EMBL/GenBank/DDBJ whole genome shotgun (WGS) entry which is preliminary data.</text>
</comment>
<proteinExistence type="predicted"/>
<name>A0ABW7XRT0_9MICO</name>
<feature type="region of interest" description="Disordered" evidence="1">
    <location>
        <begin position="1"/>
        <end position="22"/>
    </location>
</feature>
<dbReference type="RefSeq" id="WP_397408016.1">
    <property type="nucleotide sequence ID" value="NZ_JBIRYI010000023.1"/>
</dbReference>
<evidence type="ECO:0000313" key="2">
    <source>
        <dbReference type="EMBL" id="MFI2490273.1"/>
    </source>
</evidence>
<reference evidence="2 3" key="1">
    <citation type="submission" date="2024-10" db="EMBL/GenBank/DDBJ databases">
        <title>The Natural Products Discovery Center: Release of the First 8490 Sequenced Strains for Exploring Actinobacteria Biosynthetic Diversity.</title>
        <authorList>
            <person name="Kalkreuter E."/>
            <person name="Kautsar S.A."/>
            <person name="Yang D."/>
            <person name="Bader C.D."/>
            <person name="Teijaro C.N."/>
            <person name="Fluegel L."/>
            <person name="Davis C.M."/>
            <person name="Simpson J.R."/>
            <person name="Lauterbach L."/>
            <person name="Steele A.D."/>
            <person name="Gui C."/>
            <person name="Meng S."/>
            <person name="Li G."/>
            <person name="Viehrig K."/>
            <person name="Ye F."/>
            <person name="Su P."/>
            <person name="Kiefer A.F."/>
            <person name="Nichols A."/>
            <person name="Cepeda A.J."/>
            <person name="Yan W."/>
            <person name="Fan B."/>
            <person name="Jiang Y."/>
            <person name="Adhikari A."/>
            <person name="Zheng C.-J."/>
            <person name="Schuster L."/>
            <person name="Cowan T.M."/>
            <person name="Smanski M.J."/>
            <person name="Chevrette M.G."/>
            <person name="De Carvalho L.P.S."/>
            <person name="Shen B."/>
        </authorList>
    </citation>
    <scope>NUCLEOTIDE SEQUENCE [LARGE SCALE GENOMIC DNA]</scope>
    <source>
        <strain evidence="2 3">NPDC019481</strain>
    </source>
</reference>
<evidence type="ECO:0000256" key="1">
    <source>
        <dbReference type="SAM" id="MobiDB-lite"/>
    </source>
</evidence>
<evidence type="ECO:0000313" key="3">
    <source>
        <dbReference type="Proteomes" id="UP001611580"/>
    </source>
</evidence>
<dbReference type="EMBL" id="JBIRYI010000023">
    <property type="protein sequence ID" value="MFI2490273.1"/>
    <property type="molecule type" value="Genomic_DNA"/>
</dbReference>
<protein>
    <submittedName>
        <fullName evidence="2">Uncharacterized protein</fullName>
    </submittedName>
</protein>
<sequence>MSADDAKPKGELIRPSDARPPASWAGHQVNVFWTQLGQFRYLAADVRKVGRWLTGKLTGRPGA</sequence>
<keyword evidence="3" id="KW-1185">Reference proteome</keyword>